<reference evidence="3 4" key="1">
    <citation type="submission" date="2021-01" db="EMBL/GenBank/DDBJ databases">
        <title>Paenibacillus sp.nov. isolated from the rhizosphere soil of tomato plant.</title>
        <authorList>
            <person name="Thin K.K."/>
            <person name="Zhang X."/>
            <person name="He S."/>
        </authorList>
    </citation>
    <scope>NUCLEOTIDE SEQUENCE [LARGE SCALE GENOMIC DNA]</scope>
    <source>
        <strain evidence="3 4">DXFW5</strain>
    </source>
</reference>
<keyword evidence="2" id="KW-0175">Coiled coil</keyword>
<dbReference type="EMBL" id="JADCNN020000006">
    <property type="protein sequence ID" value="MBM6995680.1"/>
    <property type="molecule type" value="Genomic_DNA"/>
</dbReference>
<name>A0ABS2H2L7_9BACL</name>
<evidence type="ECO:0000256" key="1">
    <source>
        <dbReference type="ARBA" id="ARBA00043985"/>
    </source>
</evidence>
<evidence type="ECO:0000256" key="2">
    <source>
        <dbReference type="SAM" id="Coils"/>
    </source>
</evidence>
<evidence type="ECO:0000313" key="3">
    <source>
        <dbReference type="EMBL" id="MBM6995680.1"/>
    </source>
</evidence>
<comment type="caution">
    <text evidence="3">The sequence shown here is derived from an EMBL/GenBank/DDBJ whole genome shotgun (WGS) entry which is preliminary data.</text>
</comment>
<keyword evidence="4" id="KW-1185">Reference proteome</keyword>
<feature type="coiled-coil region" evidence="2">
    <location>
        <begin position="54"/>
        <end position="181"/>
    </location>
</feature>
<dbReference type="InterPro" id="IPR007157">
    <property type="entry name" value="PspA_VIPP1"/>
</dbReference>
<organism evidence="3 4">
    <name type="scientific">Paenibacillus rhizolycopersici</name>
    <dbReference type="NCBI Taxonomy" id="2780073"/>
    <lineage>
        <taxon>Bacteria</taxon>
        <taxon>Bacillati</taxon>
        <taxon>Bacillota</taxon>
        <taxon>Bacilli</taxon>
        <taxon>Bacillales</taxon>
        <taxon>Paenibacillaceae</taxon>
        <taxon>Paenibacillus</taxon>
    </lineage>
</organism>
<dbReference type="RefSeq" id="WP_193417173.1">
    <property type="nucleotide sequence ID" value="NZ_JADCNN020000006.1"/>
</dbReference>
<dbReference type="Proteomes" id="UP001516620">
    <property type="component" value="Unassembled WGS sequence"/>
</dbReference>
<accession>A0ABS2H2L7</accession>
<proteinExistence type="inferred from homology"/>
<gene>
    <name evidence="3" type="ORF">IM700_008375</name>
</gene>
<protein>
    <submittedName>
        <fullName evidence="3">PspA/IM30 family protein</fullName>
    </submittedName>
</protein>
<evidence type="ECO:0000313" key="4">
    <source>
        <dbReference type="Proteomes" id="UP001516620"/>
    </source>
</evidence>
<comment type="similarity">
    <text evidence="1">Belongs to the PspA/Vipp/IM30 family.</text>
</comment>
<sequence length="232" mass="25469">MGILARFRDVMRSNLSALLKSSPDPAAAVDAYMRQLRLDAGQVKAEATAVQVEEDRAKRALDECAEEVRKLQRYAEKAVESGDESSALKFLERKAKLAERLNGLQAAYEQAADNSSKMKQMQDKLGSELQGLEMRQAELKRKLAEAETLSRTQASGGKETLRELEAKADQALNEALALAELRAGTREDDLDAIFAELEKGNNTAREESGTLTVTTPEDELAALKAKINKQNS</sequence>
<dbReference type="Pfam" id="PF04012">
    <property type="entry name" value="PspA_IM30"/>
    <property type="match status" value="1"/>
</dbReference>
<dbReference type="PANTHER" id="PTHR31088">
    <property type="entry name" value="MEMBRANE-ASSOCIATED PROTEIN VIPP1, CHLOROPLASTIC"/>
    <property type="match status" value="1"/>
</dbReference>
<dbReference type="PANTHER" id="PTHR31088:SF6">
    <property type="entry name" value="PHAGE SHOCK PROTEIN A"/>
    <property type="match status" value="1"/>
</dbReference>